<organism evidence="1 2">
    <name type="scientific">Dreissena polymorpha</name>
    <name type="common">Zebra mussel</name>
    <name type="synonym">Mytilus polymorpha</name>
    <dbReference type="NCBI Taxonomy" id="45954"/>
    <lineage>
        <taxon>Eukaryota</taxon>
        <taxon>Metazoa</taxon>
        <taxon>Spiralia</taxon>
        <taxon>Lophotrochozoa</taxon>
        <taxon>Mollusca</taxon>
        <taxon>Bivalvia</taxon>
        <taxon>Autobranchia</taxon>
        <taxon>Heteroconchia</taxon>
        <taxon>Euheterodonta</taxon>
        <taxon>Imparidentia</taxon>
        <taxon>Neoheterodontei</taxon>
        <taxon>Myida</taxon>
        <taxon>Dreissenoidea</taxon>
        <taxon>Dreissenidae</taxon>
        <taxon>Dreissena</taxon>
    </lineage>
</organism>
<gene>
    <name evidence="1" type="ORF">DPMN_127437</name>
</gene>
<reference evidence="1" key="1">
    <citation type="journal article" date="2019" name="bioRxiv">
        <title>The Genome of the Zebra Mussel, Dreissena polymorpha: A Resource for Invasive Species Research.</title>
        <authorList>
            <person name="McCartney M.A."/>
            <person name="Auch B."/>
            <person name="Kono T."/>
            <person name="Mallez S."/>
            <person name="Zhang Y."/>
            <person name="Obille A."/>
            <person name="Becker A."/>
            <person name="Abrahante J.E."/>
            <person name="Garbe J."/>
            <person name="Badalamenti J.P."/>
            <person name="Herman A."/>
            <person name="Mangelson H."/>
            <person name="Liachko I."/>
            <person name="Sullivan S."/>
            <person name="Sone E.D."/>
            <person name="Koren S."/>
            <person name="Silverstein K.A.T."/>
            <person name="Beckman K.B."/>
            <person name="Gohl D.M."/>
        </authorList>
    </citation>
    <scope>NUCLEOTIDE SEQUENCE</scope>
    <source>
        <strain evidence="1">Duluth1</strain>
        <tissue evidence="1">Whole animal</tissue>
    </source>
</reference>
<protein>
    <submittedName>
        <fullName evidence="1">Uncharacterized protein</fullName>
    </submittedName>
</protein>
<proteinExistence type="predicted"/>
<name>A0A9D4H580_DREPO</name>
<evidence type="ECO:0000313" key="2">
    <source>
        <dbReference type="Proteomes" id="UP000828390"/>
    </source>
</evidence>
<accession>A0A9D4H580</accession>
<sequence>MTSTEWKQKKMPGELCQSPAEDGVPDLEILQDKTAPRLLWLKVGCHVILFQNMSEQPYIGLC</sequence>
<comment type="caution">
    <text evidence="1">The sequence shown here is derived from an EMBL/GenBank/DDBJ whole genome shotgun (WGS) entry which is preliminary data.</text>
</comment>
<dbReference type="AlphaFoldDB" id="A0A9D4H580"/>
<reference evidence="1" key="2">
    <citation type="submission" date="2020-11" db="EMBL/GenBank/DDBJ databases">
        <authorList>
            <person name="McCartney M.A."/>
            <person name="Auch B."/>
            <person name="Kono T."/>
            <person name="Mallez S."/>
            <person name="Becker A."/>
            <person name="Gohl D.M."/>
            <person name="Silverstein K.A.T."/>
            <person name="Koren S."/>
            <person name="Bechman K.B."/>
            <person name="Herman A."/>
            <person name="Abrahante J.E."/>
            <person name="Garbe J."/>
        </authorList>
    </citation>
    <scope>NUCLEOTIDE SEQUENCE</scope>
    <source>
        <strain evidence="1">Duluth1</strain>
        <tissue evidence="1">Whole animal</tissue>
    </source>
</reference>
<evidence type="ECO:0000313" key="1">
    <source>
        <dbReference type="EMBL" id="KAH3825557.1"/>
    </source>
</evidence>
<dbReference type="Proteomes" id="UP000828390">
    <property type="component" value="Unassembled WGS sequence"/>
</dbReference>
<keyword evidence="2" id="KW-1185">Reference proteome</keyword>
<dbReference type="EMBL" id="JAIWYP010000005">
    <property type="protein sequence ID" value="KAH3825557.1"/>
    <property type="molecule type" value="Genomic_DNA"/>
</dbReference>